<gene>
    <name evidence="11" type="ORF">ANN_24001</name>
</gene>
<keyword evidence="2" id="KW-1003">Cell membrane</keyword>
<comment type="caution">
    <text evidence="11">The sequence shown here is derived from an EMBL/GenBank/DDBJ whole genome shotgun (WGS) entry which is preliminary data.</text>
</comment>
<evidence type="ECO:0000256" key="8">
    <source>
        <dbReference type="ARBA" id="ARBA00023170"/>
    </source>
</evidence>
<feature type="transmembrane region" description="Helical" evidence="10">
    <location>
        <begin position="214"/>
        <end position="237"/>
    </location>
</feature>
<dbReference type="PANTHER" id="PTHR21137:SF35">
    <property type="entry name" value="ODORANT RECEPTOR 19A-RELATED"/>
    <property type="match status" value="1"/>
</dbReference>
<keyword evidence="6 10" id="KW-1133">Transmembrane helix</keyword>
<reference evidence="11 12" key="1">
    <citation type="journal article" date="2022" name="Allergy">
        <title>Genome assembly and annotation of Periplaneta americana reveal a comprehensive cockroach allergen profile.</title>
        <authorList>
            <person name="Wang L."/>
            <person name="Xiong Q."/>
            <person name="Saelim N."/>
            <person name="Wang L."/>
            <person name="Nong W."/>
            <person name="Wan A.T."/>
            <person name="Shi M."/>
            <person name="Liu X."/>
            <person name="Cao Q."/>
            <person name="Hui J.H.L."/>
            <person name="Sookrung N."/>
            <person name="Leung T.F."/>
            <person name="Tungtrongchitr A."/>
            <person name="Tsui S.K.W."/>
        </authorList>
    </citation>
    <scope>NUCLEOTIDE SEQUENCE [LARGE SCALE GENOMIC DNA]</scope>
    <source>
        <strain evidence="11">PWHHKU_190912</strain>
    </source>
</reference>
<dbReference type="PANTHER" id="PTHR21137">
    <property type="entry name" value="ODORANT RECEPTOR"/>
    <property type="match status" value="1"/>
</dbReference>
<comment type="subcellular location">
    <subcellularLocation>
        <location evidence="1">Cell membrane</location>
        <topology evidence="1">Multi-pass membrane protein</topology>
    </subcellularLocation>
</comment>
<sequence length="294" mass="33356">MIIVKMINVELPDSLKKLNILSLNVKIFKCFGLLVDYSQVTNRWKAAFFLFLQALTIFLHAQHLICTSIEMYILRNSPNDIGYGFIFAIAHAKNVLKLGVLIVYRTKYIRLFKSLDNNYLIQGKPPTDVELASLANYFQLTMRLGKYIWTSFVLTALSICFNTPPRPNLDKMSNSTSGDQMTIRRDSGMKEWFPVRGVESPYFELTTAYELLTMAAYFICVNLMNVTFLALIIYATAQFSLLADSLKNATTNVADIFKDRGGNSVSKKKLGEFNYHSASFGTLTLMIPGRMEYG</sequence>
<keyword evidence="7 10" id="KW-0472">Membrane</keyword>
<organism evidence="11 12">
    <name type="scientific">Periplaneta americana</name>
    <name type="common">American cockroach</name>
    <name type="synonym">Blatta americana</name>
    <dbReference type="NCBI Taxonomy" id="6978"/>
    <lineage>
        <taxon>Eukaryota</taxon>
        <taxon>Metazoa</taxon>
        <taxon>Ecdysozoa</taxon>
        <taxon>Arthropoda</taxon>
        <taxon>Hexapoda</taxon>
        <taxon>Insecta</taxon>
        <taxon>Pterygota</taxon>
        <taxon>Neoptera</taxon>
        <taxon>Polyneoptera</taxon>
        <taxon>Dictyoptera</taxon>
        <taxon>Blattodea</taxon>
        <taxon>Blattoidea</taxon>
        <taxon>Blattidae</taxon>
        <taxon>Blattinae</taxon>
        <taxon>Periplaneta</taxon>
    </lineage>
</organism>
<evidence type="ECO:0000256" key="5">
    <source>
        <dbReference type="ARBA" id="ARBA00022725"/>
    </source>
</evidence>
<dbReference type="InterPro" id="IPR004117">
    <property type="entry name" value="7tm6_olfct_rcpt"/>
</dbReference>
<evidence type="ECO:0000313" key="12">
    <source>
        <dbReference type="Proteomes" id="UP001148838"/>
    </source>
</evidence>
<name>A0ABQ8S1V3_PERAM</name>
<keyword evidence="12" id="KW-1185">Reference proteome</keyword>
<keyword evidence="4 10" id="KW-0812">Transmembrane</keyword>
<keyword evidence="8" id="KW-0675">Receptor</keyword>
<evidence type="ECO:0000313" key="11">
    <source>
        <dbReference type="EMBL" id="KAJ4427988.1"/>
    </source>
</evidence>
<evidence type="ECO:0000256" key="4">
    <source>
        <dbReference type="ARBA" id="ARBA00022692"/>
    </source>
</evidence>
<keyword evidence="9" id="KW-0807">Transducer</keyword>
<dbReference type="EMBL" id="JAJSOF020000037">
    <property type="protein sequence ID" value="KAJ4427988.1"/>
    <property type="molecule type" value="Genomic_DNA"/>
</dbReference>
<accession>A0ABQ8S1V3</accession>
<keyword evidence="3" id="KW-0716">Sensory transduction</keyword>
<evidence type="ECO:0000256" key="2">
    <source>
        <dbReference type="ARBA" id="ARBA00022475"/>
    </source>
</evidence>
<protein>
    <recommendedName>
        <fullName evidence="13">Olfactory receptor</fullName>
    </recommendedName>
</protein>
<evidence type="ECO:0000256" key="10">
    <source>
        <dbReference type="SAM" id="Phobius"/>
    </source>
</evidence>
<evidence type="ECO:0000256" key="1">
    <source>
        <dbReference type="ARBA" id="ARBA00004651"/>
    </source>
</evidence>
<evidence type="ECO:0008006" key="13">
    <source>
        <dbReference type="Google" id="ProtNLM"/>
    </source>
</evidence>
<evidence type="ECO:0000256" key="9">
    <source>
        <dbReference type="ARBA" id="ARBA00023224"/>
    </source>
</evidence>
<feature type="transmembrane region" description="Helical" evidence="10">
    <location>
        <begin position="46"/>
        <end position="65"/>
    </location>
</feature>
<evidence type="ECO:0000256" key="3">
    <source>
        <dbReference type="ARBA" id="ARBA00022606"/>
    </source>
</evidence>
<keyword evidence="5" id="KW-0552">Olfaction</keyword>
<evidence type="ECO:0000256" key="7">
    <source>
        <dbReference type="ARBA" id="ARBA00023136"/>
    </source>
</evidence>
<proteinExistence type="predicted"/>
<feature type="transmembrane region" description="Helical" evidence="10">
    <location>
        <begin position="85"/>
        <end position="104"/>
    </location>
</feature>
<dbReference type="Proteomes" id="UP001148838">
    <property type="component" value="Unassembled WGS sequence"/>
</dbReference>
<evidence type="ECO:0000256" key="6">
    <source>
        <dbReference type="ARBA" id="ARBA00022989"/>
    </source>
</evidence>